<evidence type="ECO:0000313" key="1">
    <source>
        <dbReference type="EMBL" id="QHS82304.1"/>
    </source>
</evidence>
<proteinExistence type="predicted"/>
<dbReference type="EMBL" id="MN740764">
    <property type="protein sequence ID" value="QHS82304.1"/>
    <property type="molecule type" value="Genomic_DNA"/>
</dbReference>
<name>A0A6C0AR96_9ZZZZ</name>
<organism evidence="1">
    <name type="scientific">viral metagenome</name>
    <dbReference type="NCBI Taxonomy" id="1070528"/>
    <lineage>
        <taxon>unclassified sequences</taxon>
        <taxon>metagenomes</taxon>
        <taxon>organismal metagenomes</taxon>
    </lineage>
</organism>
<sequence>MSNILDSISIIETNQIDEKVQKIMRQTDYSEEVATEKLKEHGFNEIATIKAYLGVPEKKTSNQVKSVNQEIYKQLRNKLDSSMRDYQARVERGEVKKVV</sequence>
<reference evidence="1" key="1">
    <citation type="journal article" date="2020" name="Nature">
        <title>Giant virus diversity and host interactions through global metagenomics.</title>
        <authorList>
            <person name="Schulz F."/>
            <person name="Roux S."/>
            <person name="Paez-Espino D."/>
            <person name="Jungbluth S."/>
            <person name="Walsh D.A."/>
            <person name="Denef V.J."/>
            <person name="McMahon K.D."/>
            <person name="Konstantinidis K.T."/>
            <person name="Eloe-Fadrosh E.A."/>
            <person name="Kyrpides N.C."/>
            <person name="Woyke T."/>
        </authorList>
    </citation>
    <scope>NUCLEOTIDE SEQUENCE</scope>
    <source>
        <strain evidence="1">GVMAG-S-1101165-79</strain>
    </source>
</reference>
<dbReference type="AlphaFoldDB" id="A0A6C0AR96"/>
<accession>A0A6C0AR96</accession>
<protein>
    <submittedName>
        <fullName evidence="1">Uncharacterized protein</fullName>
    </submittedName>
</protein>